<dbReference type="EMBL" id="JAZHXJ010001424">
    <property type="protein sequence ID" value="KAL1844843.1"/>
    <property type="molecule type" value="Genomic_DNA"/>
</dbReference>
<accession>A0ABR3VT43</accession>
<dbReference type="InterPro" id="IPR013525">
    <property type="entry name" value="ABC2_TM"/>
</dbReference>
<evidence type="ECO:0000259" key="8">
    <source>
        <dbReference type="Pfam" id="PF01061"/>
    </source>
</evidence>
<evidence type="ECO:0000256" key="6">
    <source>
        <dbReference type="ARBA" id="ARBA00023136"/>
    </source>
</evidence>
<evidence type="ECO:0000313" key="10">
    <source>
        <dbReference type="Proteomes" id="UP001586593"/>
    </source>
</evidence>
<evidence type="ECO:0000256" key="7">
    <source>
        <dbReference type="SAM" id="Phobius"/>
    </source>
</evidence>
<keyword evidence="6 7" id="KW-0472">Membrane</keyword>
<evidence type="ECO:0000313" key="9">
    <source>
        <dbReference type="EMBL" id="KAL1844843.1"/>
    </source>
</evidence>
<protein>
    <recommendedName>
        <fullName evidence="8">ABC-2 type transporter transmembrane domain-containing protein</fullName>
    </recommendedName>
</protein>
<dbReference type="InterPro" id="IPR052215">
    <property type="entry name" value="Plant_ABCG"/>
</dbReference>
<feature type="transmembrane region" description="Helical" evidence="7">
    <location>
        <begin position="29"/>
        <end position="49"/>
    </location>
</feature>
<keyword evidence="5 7" id="KW-1133">Transmembrane helix</keyword>
<keyword evidence="10" id="KW-1185">Reference proteome</keyword>
<dbReference type="PANTHER" id="PTHR48042:SF11">
    <property type="entry name" value="ABC TRANSPORTER G FAMILY MEMBER 11"/>
    <property type="match status" value="1"/>
</dbReference>
<comment type="similarity">
    <text evidence="2">Belongs to the ABC transporter superfamily. ABCG family. Eye pigment precursor importer (TC 3.A.1.204) subfamily.</text>
</comment>
<reference evidence="9 10" key="1">
    <citation type="journal article" date="2024" name="Commun. Biol.">
        <title>Comparative genomic analysis of thermophilic fungi reveals convergent evolutionary adaptations and gene losses.</title>
        <authorList>
            <person name="Steindorff A.S."/>
            <person name="Aguilar-Pontes M.V."/>
            <person name="Robinson A.J."/>
            <person name="Andreopoulos B."/>
            <person name="LaButti K."/>
            <person name="Kuo A."/>
            <person name="Mondo S."/>
            <person name="Riley R."/>
            <person name="Otillar R."/>
            <person name="Haridas S."/>
            <person name="Lipzen A."/>
            <person name="Grimwood J."/>
            <person name="Schmutz J."/>
            <person name="Clum A."/>
            <person name="Reid I.D."/>
            <person name="Moisan M.C."/>
            <person name="Butler G."/>
            <person name="Nguyen T.T.M."/>
            <person name="Dewar K."/>
            <person name="Conant G."/>
            <person name="Drula E."/>
            <person name="Henrissat B."/>
            <person name="Hansel C."/>
            <person name="Singer S."/>
            <person name="Hutchinson M.I."/>
            <person name="de Vries R.P."/>
            <person name="Natvig D.O."/>
            <person name="Powell A.J."/>
            <person name="Tsang A."/>
            <person name="Grigoriev I.V."/>
        </authorList>
    </citation>
    <scope>NUCLEOTIDE SEQUENCE [LARGE SCALE GENOMIC DNA]</scope>
    <source>
        <strain evidence="9 10">ATCC 24622</strain>
    </source>
</reference>
<dbReference type="Pfam" id="PF01061">
    <property type="entry name" value="ABC2_membrane"/>
    <property type="match status" value="1"/>
</dbReference>
<feature type="domain" description="ABC-2 type transporter transmembrane" evidence="8">
    <location>
        <begin position="4"/>
        <end position="186"/>
    </location>
</feature>
<sequence length="262" mass="29378">MYTGLAVMMGTVWLRLSTSQSSIIPLTNAIFYGSAFMSFMAVAYVPAFLEDRHQFVQEHRNGLYGALELVLANFLIGLPYLFVFAVVFSAISYWLSNFRPEATAFFTWVLWLFLDLVAAESLVVLVSAVFPSFVVSLALVAFANGLWMSVDGFMVSPTVLNVFYRYVFHYWDYQKYVFQNMMINEFAFRTYDCAPAPARGGGRGGCSCMFPTELEDQCRIAGQGVLDQYGYKPGHMGRDVGIMIGIIAGYRVAGWIALKLRA</sequence>
<comment type="caution">
    <text evidence="9">The sequence shown here is derived from an EMBL/GenBank/DDBJ whole genome shotgun (WGS) entry which is preliminary data.</text>
</comment>
<evidence type="ECO:0000256" key="1">
    <source>
        <dbReference type="ARBA" id="ARBA00004141"/>
    </source>
</evidence>
<dbReference type="PANTHER" id="PTHR48042">
    <property type="entry name" value="ABC TRANSPORTER G FAMILY MEMBER 11"/>
    <property type="match status" value="1"/>
</dbReference>
<keyword evidence="4 7" id="KW-0812">Transmembrane</keyword>
<evidence type="ECO:0000256" key="3">
    <source>
        <dbReference type="ARBA" id="ARBA00022448"/>
    </source>
</evidence>
<name>A0ABR3VT43_9PEZI</name>
<feature type="transmembrane region" description="Helical" evidence="7">
    <location>
        <begin position="105"/>
        <end position="126"/>
    </location>
</feature>
<feature type="transmembrane region" description="Helical" evidence="7">
    <location>
        <begin position="240"/>
        <end position="258"/>
    </location>
</feature>
<evidence type="ECO:0000256" key="2">
    <source>
        <dbReference type="ARBA" id="ARBA00005814"/>
    </source>
</evidence>
<organism evidence="9 10">
    <name type="scientific">Phialemonium thermophilum</name>
    <dbReference type="NCBI Taxonomy" id="223376"/>
    <lineage>
        <taxon>Eukaryota</taxon>
        <taxon>Fungi</taxon>
        <taxon>Dikarya</taxon>
        <taxon>Ascomycota</taxon>
        <taxon>Pezizomycotina</taxon>
        <taxon>Sordariomycetes</taxon>
        <taxon>Sordariomycetidae</taxon>
        <taxon>Cephalothecales</taxon>
        <taxon>Cephalothecaceae</taxon>
        <taxon>Phialemonium</taxon>
    </lineage>
</organism>
<feature type="transmembrane region" description="Helical" evidence="7">
    <location>
        <begin position="70"/>
        <end position="93"/>
    </location>
</feature>
<feature type="transmembrane region" description="Helical" evidence="7">
    <location>
        <begin position="133"/>
        <end position="150"/>
    </location>
</feature>
<dbReference type="Proteomes" id="UP001586593">
    <property type="component" value="Unassembled WGS sequence"/>
</dbReference>
<keyword evidence="3" id="KW-0813">Transport</keyword>
<evidence type="ECO:0000256" key="5">
    <source>
        <dbReference type="ARBA" id="ARBA00022989"/>
    </source>
</evidence>
<evidence type="ECO:0000256" key="4">
    <source>
        <dbReference type="ARBA" id="ARBA00022692"/>
    </source>
</evidence>
<proteinExistence type="inferred from homology"/>
<comment type="subcellular location">
    <subcellularLocation>
        <location evidence="1">Membrane</location>
        <topology evidence="1">Multi-pass membrane protein</topology>
    </subcellularLocation>
</comment>
<gene>
    <name evidence="9" type="ORF">VTK73DRAFT_1685</name>
</gene>